<reference evidence="2" key="2">
    <citation type="submission" date="2023-05" db="EMBL/GenBank/DDBJ databases">
        <authorList>
            <consortium name="Lawrence Berkeley National Laboratory"/>
            <person name="Steindorff A."/>
            <person name="Hensen N."/>
            <person name="Bonometti L."/>
            <person name="Westerberg I."/>
            <person name="Brannstrom I.O."/>
            <person name="Guillou S."/>
            <person name="Cros-Aarteil S."/>
            <person name="Calhoun S."/>
            <person name="Haridas S."/>
            <person name="Kuo A."/>
            <person name="Mondo S."/>
            <person name="Pangilinan J."/>
            <person name="Riley R."/>
            <person name="Labutti K."/>
            <person name="Andreopoulos B."/>
            <person name="Lipzen A."/>
            <person name="Chen C."/>
            <person name="Yanf M."/>
            <person name="Daum C."/>
            <person name="Ng V."/>
            <person name="Clum A."/>
            <person name="Ohm R."/>
            <person name="Martin F."/>
            <person name="Silar P."/>
            <person name="Natvig D."/>
            <person name="Lalanne C."/>
            <person name="Gautier V."/>
            <person name="Ament-Velasquez S.L."/>
            <person name="Kruys A."/>
            <person name="Hutchinson M.I."/>
            <person name="Powell A.J."/>
            <person name="Barry K."/>
            <person name="Miller A.N."/>
            <person name="Grigoriev I.V."/>
            <person name="Debuchy R."/>
            <person name="Gladieux P."/>
            <person name="Thoren M.H."/>
            <person name="Johannesson H."/>
        </authorList>
    </citation>
    <scope>NUCLEOTIDE SEQUENCE</scope>
    <source>
        <strain evidence="2">CBS 892.96</strain>
    </source>
</reference>
<keyword evidence="1" id="KW-0812">Transmembrane</keyword>
<dbReference type="Proteomes" id="UP001302321">
    <property type="component" value="Unassembled WGS sequence"/>
</dbReference>
<dbReference type="EMBL" id="MU866402">
    <property type="protein sequence ID" value="KAK4172680.1"/>
    <property type="molecule type" value="Genomic_DNA"/>
</dbReference>
<protein>
    <submittedName>
        <fullName evidence="2">Uncharacterized protein</fullName>
    </submittedName>
</protein>
<evidence type="ECO:0000256" key="1">
    <source>
        <dbReference type="SAM" id="Phobius"/>
    </source>
</evidence>
<keyword evidence="1" id="KW-0472">Membrane</keyword>
<dbReference type="AlphaFoldDB" id="A0AAN6VZV2"/>
<feature type="transmembrane region" description="Helical" evidence="1">
    <location>
        <begin position="58"/>
        <end position="77"/>
    </location>
</feature>
<feature type="transmembrane region" description="Helical" evidence="1">
    <location>
        <begin position="26"/>
        <end position="46"/>
    </location>
</feature>
<name>A0AAN6VZV2_9PEZI</name>
<evidence type="ECO:0000313" key="2">
    <source>
        <dbReference type="EMBL" id="KAK4172680.1"/>
    </source>
</evidence>
<comment type="caution">
    <text evidence="2">The sequence shown here is derived from an EMBL/GenBank/DDBJ whole genome shotgun (WGS) entry which is preliminary data.</text>
</comment>
<proteinExistence type="predicted"/>
<keyword evidence="1" id="KW-1133">Transmembrane helix</keyword>
<gene>
    <name evidence="2" type="ORF">QBC36DRAFT_337328</name>
</gene>
<feature type="transmembrane region" description="Helical" evidence="1">
    <location>
        <begin position="97"/>
        <end position="117"/>
    </location>
</feature>
<accession>A0AAN6VZV2</accession>
<organism evidence="2 3">
    <name type="scientific">Triangularia setosa</name>
    <dbReference type="NCBI Taxonomy" id="2587417"/>
    <lineage>
        <taxon>Eukaryota</taxon>
        <taxon>Fungi</taxon>
        <taxon>Dikarya</taxon>
        <taxon>Ascomycota</taxon>
        <taxon>Pezizomycotina</taxon>
        <taxon>Sordariomycetes</taxon>
        <taxon>Sordariomycetidae</taxon>
        <taxon>Sordariales</taxon>
        <taxon>Podosporaceae</taxon>
        <taxon>Triangularia</taxon>
    </lineage>
</organism>
<evidence type="ECO:0000313" key="3">
    <source>
        <dbReference type="Proteomes" id="UP001302321"/>
    </source>
</evidence>
<reference evidence="2" key="1">
    <citation type="journal article" date="2023" name="Mol. Phylogenet. Evol.">
        <title>Genome-scale phylogeny and comparative genomics of the fungal order Sordariales.</title>
        <authorList>
            <person name="Hensen N."/>
            <person name="Bonometti L."/>
            <person name="Westerberg I."/>
            <person name="Brannstrom I.O."/>
            <person name="Guillou S."/>
            <person name="Cros-Aarteil S."/>
            <person name="Calhoun S."/>
            <person name="Haridas S."/>
            <person name="Kuo A."/>
            <person name="Mondo S."/>
            <person name="Pangilinan J."/>
            <person name="Riley R."/>
            <person name="LaButti K."/>
            <person name="Andreopoulos B."/>
            <person name="Lipzen A."/>
            <person name="Chen C."/>
            <person name="Yan M."/>
            <person name="Daum C."/>
            <person name="Ng V."/>
            <person name="Clum A."/>
            <person name="Steindorff A."/>
            <person name="Ohm R.A."/>
            <person name="Martin F."/>
            <person name="Silar P."/>
            <person name="Natvig D.O."/>
            <person name="Lalanne C."/>
            <person name="Gautier V."/>
            <person name="Ament-Velasquez S.L."/>
            <person name="Kruys A."/>
            <person name="Hutchinson M.I."/>
            <person name="Powell A.J."/>
            <person name="Barry K."/>
            <person name="Miller A.N."/>
            <person name="Grigoriev I.V."/>
            <person name="Debuchy R."/>
            <person name="Gladieux P."/>
            <person name="Hiltunen Thoren M."/>
            <person name="Johannesson H."/>
        </authorList>
    </citation>
    <scope>NUCLEOTIDE SEQUENCE</scope>
    <source>
        <strain evidence="2">CBS 892.96</strain>
    </source>
</reference>
<sequence>MFACITHLASLGLAIAGTPAFCFVFLLVFVALSFFSCIATGVFICFSWGGIWVGQDKVWLMSEAEVMSYVWLCGWILFELGRREVCWNWMRIGQSETSRLCFLFFYSFCKVLICVLFRVGTMRGTGASAIESI</sequence>
<keyword evidence="3" id="KW-1185">Reference proteome</keyword>